<comment type="subcellular location">
    <subcellularLocation>
        <location evidence="1">Cell membrane</location>
        <topology evidence="1">Multi-pass membrane protein</topology>
    </subcellularLocation>
</comment>
<feature type="domain" description="ABC transmembrane type-1" evidence="8">
    <location>
        <begin position="93"/>
        <end position="296"/>
    </location>
</feature>
<dbReference type="GO" id="GO:0005886">
    <property type="term" value="C:plasma membrane"/>
    <property type="evidence" value="ECO:0007669"/>
    <property type="project" value="UniProtKB-SubCell"/>
</dbReference>
<evidence type="ECO:0000256" key="2">
    <source>
        <dbReference type="ARBA" id="ARBA00022448"/>
    </source>
</evidence>
<dbReference type="Gene3D" id="1.10.3720.10">
    <property type="entry name" value="MetI-like"/>
    <property type="match status" value="1"/>
</dbReference>
<dbReference type="InterPro" id="IPR000515">
    <property type="entry name" value="MetI-like"/>
</dbReference>
<dbReference type="PANTHER" id="PTHR43163:SF6">
    <property type="entry name" value="DIPEPTIDE TRANSPORT SYSTEM PERMEASE PROTEIN DPPB-RELATED"/>
    <property type="match status" value="1"/>
</dbReference>
<protein>
    <recommendedName>
        <fullName evidence="8">ABC transmembrane type-1 domain-containing protein</fullName>
    </recommendedName>
</protein>
<reference evidence="9" key="1">
    <citation type="journal article" date="2015" name="Nature">
        <title>Complex archaea that bridge the gap between prokaryotes and eukaryotes.</title>
        <authorList>
            <person name="Spang A."/>
            <person name="Saw J.H."/>
            <person name="Jorgensen S.L."/>
            <person name="Zaremba-Niedzwiedzka K."/>
            <person name="Martijn J."/>
            <person name="Lind A.E."/>
            <person name="van Eijk R."/>
            <person name="Schleper C."/>
            <person name="Guy L."/>
            <person name="Ettema T.J."/>
        </authorList>
    </citation>
    <scope>NUCLEOTIDE SEQUENCE</scope>
</reference>
<keyword evidence="5 7" id="KW-1133">Transmembrane helix</keyword>
<comment type="caution">
    <text evidence="9">The sequence shown here is derived from an EMBL/GenBank/DDBJ whole genome shotgun (WGS) entry which is preliminary data.</text>
</comment>
<accession>A0A0F8YAL7</accession>
<dbReference type="PROSITE" id="PS50928">
    <property type="entry name" value="ABC_TM1"/>
    <property type="match status" value="1"/>
</dbReference>
<dbReference type="Pfam" id="PF00528">
    <property type="entry name" value="BPD_transp_1"/>
    <property type="match status" value="1"/>
</dbReference>
<proteinExistence type="predicted"/>
<dbReference type="SUPFAM" id="SSF161098">
    <property type="entry name" value="MetI-like"/>
    <property type="match status" value="1"/>
</dbReference>
<evidence type="ECO:0000259" key="8">
    <source>
        <dbReference type="PROSITE" id="PS50928"/>
    </source>
</evidence>
<dbReference type="InterPro" id="IPR035906">
    <property type="entry name" value="MetI-like_sf"/>
</dbReference>
<evidence type="ECO:0000256" key="7">
    <source>
        <dbReference type="SAM" id="Phobius"/>
    </source>
</evidence>
<evidence type="ECO:0000313" key="9">
    <source>
        <dbReference type="EMBL" id="KKK78423.1"/>
    </source>
</evidence>
<evidence type="ECO:0000256" key="4">
    <source>
        <dbReference type="ARBA" id="ARBA00022692"/>
    </source>
</evidence>
<gene>
    <name evidence="9" type="ORF">LCGC14_2843720</name>
</gene>
<dbReference type="InterPro" id="IPR045621">
    <property type="entry name" value="BPD_transp_1_N"/>
</dbReference>
<keyword evidence="2" id="KW-0813">Transport</keyword>
<dbReference type="AlphaFoldDB" id="A0A0F8YAL7"/>
<feature type="transmembrane region" description="Helical" evidence="7">
    <location>
        <begin position="273"/>
        <end position="299"/>
    </location>
</feature>
<keyword evidence="6 7" id="KW-0472">Membrane</keyword>
<dbReference type="GO" id="GO:0055085">
    <property type="term" value="P:transmembrane transport"/>
    <property type="evidence" value="ECO:0007669"/>
    <property type="project" value="InterPro"/>
</dbReference>
<evidence type="ECO:0000256" key="3">
    <source>
        <dbReference type="ARBA" id="ARBA00022475"/>
    </source>
</evidence>
<feature type="transmembrane region" description="Helical" evidence="7">
    <location>
        <begin position="128"/>
        <end position="153"/>
    </location>
</feature>
<keyword evidence="4 7" id="KW-0812">Transmembrane</keyword>
<evidence type="ECO:0000256" key="1">
    <source>
        <dbReference type="ARBA" id="ARBA00004651"/>
    </source>
</evidence>
<dbReference type="PANTHER" id="PTHR43163">
    <property type="entry name" value="DIPEPTIDE TRANSPORT SYSTEM PERMEASE PROTEIN DPPB-RELATED"/>
    <property type="match status" value="1"/>
</dbReference>
<sequence>MTGYIIRRVLWMIPLLWAVATVTFFLMHAVEGGPFDREKELPPNVIANLEKKYNLDEPLLVQYGLYLKGLVQGDLGLSFENNREVSTIIREGLEVSAQLGGVAFLYAMVFGMTLGVIAALNQNKLGDYLGVFFATIGTALPNFIMATFLVVIFSVQLGWFDVLGWEFGNYRKMVLPVLALGTLPAAYIARITRASVLEVLSQDYIRTARAKGLAEWVVVLRHTIKNAMVPILTVLGPIFAFLVTGSFIVERIFAINGVGRHFVTAIFQRDYGVIMGTTIFYAVIIAAANLVVDILYAVADPRIRYR</sequence>
<evidence type="ECO:0000256" key="6">
    <source>
        <dbReference type="ARBA" id="ARBA00023136"/>
    </source>
</evidence>
<organism evidence="9">
    <name type="scientific">marine sediment metagenome</name>
    <dbReference type="NCBI Taxonomy" id="412755"/>
    <lineage>
        <taxon>unclassified sequences</taxon>
        <taxon>metagenomes</taxon>
        <taxon>ecological metagenomes</taxon>
    </lineage>
</organism>
<dbReference type="CDD" id="cd06261">
    <property type="entry name" value="TM_PBP2"/>
    <property type="match status" value="1"/>
</dbReference>
<name>A0A0F8YAL7_9ZZZZ</name>
<feature type="transmembrane region" description="Helical" evidence="7">
    <location>
        <begin position="103"/>
        <end position="121"/>
    </location>
</feature>
<dbReference type="EMBL" id="LAZR01054499">
    <property type="protein sequence ID" value="KKK78423.1"/>
    <property type="molecule type" value="Genomic_DNA"/>
</dbReference>
<feature type="transmembrane region" description="Helical" evidence="7">
    <location>
        <begin position="9"/>
        <end position="30"/>
    </location>
</feature>
<feature type="transmembrane region" description="Helical" evidence="7">
    <location>
        <begin position="173"/>
        <end position="192"/>
    </location>
</feature>
<keyword evidence="3" id="KW-1003">Cell membrane</keyword>
<dbReference type="Pfam" id="PF19300">
    <property type="entry name" value="BPD_transp_1_N"/>
    <property type="match status" value="1"/>
</dbReference>
<evidence type="ECO:0000256" key="5">
    <source>
        <dbReference type="ARBA" id="ARBA00022989"/>
    </source>
</evidence>
<feature type="transmembrane region" description="Helical" evidence="7">
    <location>
        <begin position="231"/>
        <end position="253"/>
    </location>
</feature>